<evidence type="ECO:0000256" key="15">
    <source>
        <dbReference type="ARBA" id="ARBA00031887"/>
    </source>
</evidence>
<evidence type="ECO:0000313" key="19">
    <source>
        <dbReference type="Proteomes" id="UP000054925"/>
    </source>
</evidence>
<evidence type="ECO:0000256" key="13">
    <source>
        <dbReference type="ARBA" id="ARBA00030071"/>
    </source>
</evidence>
<gene>
    <name evidence="18" type="ORF">AWB67_01724</name>
</gene>
<dbReference type="Proteomes" id="UP000054925">
    <property type="component" value="Unassembled WGS sequence"/>
</dbReference>
<keyword evidence="9 17" id="KW-1133">Transmembrane helix</keyword>
<dbReference type="PANTHER" id="PTHR36835">
    <property type="entry name" value="CYTOCHROME BO(3) UBIQUINOL OXIDASE SUBUNIT 4"/>
    <property type="match status" value="1"/>
</dbReference>
<evidence type="ECO:0000256" key="5">
    <source>
        <dbReference type="ARBA" id="ARBA00022448"/>
    </source>
</evidence>
<evidence type="ECO:0000256" key="11">
    <source>
        <dbReference type="ARBA" id="ARBA00023136"/>
    </source>
</evidence>
<evidence type="ECO:0000256" key="1">
    <source>
        <dbReference type="ARBA" id="ARBA00004651"/>
    </source>
</evidence>
<keyword evidence="19" id="KW-1185">Reference proteome</keyword>
<keyword evidence="7 17" id="KW-0812">Transmembrane</keyword>
<comment type="similarity">
    <text evidence="2">Belongs to the cytochrome c oxidase bacterial subunit 4 family.</text>
</comment>
<dbReference type="GO" id="GO:0015990">
    <property type="term" value="P:electron transport coupled proton transport"/>
    <property type="evidence" value="ECO:0007669"/>
    <property type="project" value="InterPro"/>
</dbReference>
<evidence type="ECO:0000256" key="12">
    <source>
        <dbReference type="ARBA" id="ARBA00025694"/>
    </source>
</evidence>
<dbReference type="GO" id="GO:0009319">
    <property type="term" value="C:cytochrome o ubiquinol oxidase complex"/>
    <property type="evidence" value="ECO:0007669"/>
    <property type="project" value="TreeGrafter"/>
</dbReference>
<keyword evidence="10" id="KW-0560">Oxidoreductase</keyword>
<organism evidence="18 19">
    <name type="scientific">Caballeronia terrestris</name>
    <dbReference type="NCBI Taxonomy" id="1226301"/>
    <lineage>
        <taxon>Bacteria</taxon>
        <taxon>Pseudomonadati</taxon>
        <taxon>Pseudomonadota</taxon>
        <taxon>Betaproteobacteria</taxon>
        <taxon>Burkholderiales</taxon>
        <taxon>Burkholderiaceae</taxon>
        <taxon>Caballeronia</taxon>
    </lineage>
</organism>
<dbReference type="InterPro" id="IPR050968">
    <property type="entry name" value="Cytochrome_c_oxidase_bac_sub4"/>
</dbReference>
<sequence>MLSVLLTAAAFWLAMNRVRPTETALLALGAPAFVQIVVHLGYFLHLNFSKQQRWNLIAFGYTVLAALFLIVGTVWVMHNVSMNMMSR</sequence>
<evidence type="ECO:0000256" key="17">
    <source>
        <dbReference type="SAM" id="Phobius"/>
    </source>
</evidence>
<comment type="subunit">
    <text evidence="3">Heterooctamer of two A chains, two B chains, two C chains and two D chains.</text>
</comment>
<keyword evidence="6" id="KW-1003">Cell membrane</keyword>
<keyword evidence="5" id="KW-0813">Transport</keyword>
<evidence type="ECO:0000256" key="9">
    <source>
        <dbReference type="ARBA" id="ARBA00022989"/>
    </source>
</evidence>
<comment type="caution">
    <text evidence="18">The sequence shown here is derived from an EMBL/GenBank/DDBJ whole genome shotgun (WGS) entry which is preliminary data.</text>
</comment>
<keyword evidence="8" id="KW-0249">Electron transport</keyword>
<dbReference type="GO" id="GO:0005886">
    <property type="term" value="C:plasma membrane"/>
    <property type="evidence" value="ECO:0007669"/>
    <property type="project" value="UniProtKB-SubCell"/>
</dbReference>
<comment type="function">
    <text evidence="12">Cytochrome bo(3) ubiquinol terminal oxidase is the component of the aerobic respiratory chain of E.coli that predominates when cells are grown at high aeration. Has proton pump activity across the membrane in addition to electron transfer, pumping 2 protons/electron.</text>
</comment>
<evidence type="ECO:0000256" key="2">
    <source>
        <dbReference type="ARBA" id="ARBA00008079"/>
    </source>
</evidence>
<keyword evidence="11 17" id="KW-0472">Membrane</keyword>
<dbReference type="AlphaFoldDB" id="A0A158HHP7"/>
<evidence type="ECO:0000256" key="6">
    <source>
        <dbReference type="ARBA" id="ARBA00022475"/>
    </source>
</evidence>
<evidence type="ECO:0000256" key="16">
    <source>
        <dbReference type="ARBA" id="ARBA00032185"/>
    </source>
</evidence>
<comment type="subcellular location">
    <subcellularLocation>
        <location evidence="1">Cell membrane</location>
        <topology evidence="1">Multi-pass membrane protein</topology>
    </subcellularLocation>
</comment>
<dbReference type="GO" id="GO:0019646">
    <property type="term" value="P:aerobic electron transport chain"/>
    <property type="evidence" value="ECO:0007669"/>
    <property type="project" value="TreeGrafter"/>
</dbReference>
<dbReference type="RefSeq" id="WP_235025081.1">
    <property type="nucleotide sequence ID" value="NZ_FCOL02000007.1"/>
</dbReference>
<dbReference type="Pfam" id="PF03626">
    <property type="entry name" value="COX4_pro"/>
    <property type="match status" value="1"/>
</dbReference>
<accession>A0A158HHP7</accession>
<dbReference type="InterPro" id="IPR005171">
    <property type="entry name" value="Cyt_c_oxidase_su4_prok"/>
</dbReference>
<feature type="transmembrane region" description="Helical" evidence="17">
    <location>
        <begin position="56"/>
        <end position="77"/>
    </location>
</feature>
<dbReference type="EMBL" id="FCOL02000007">
    <property type="protein sequence ID" value="SAL43160.1"/>
    <property type="molecule type" value="Genomic_DNA"/>
</dbReference>
<dbReference type="GO" id="GO:0009486">
    <property type="term" value="F:cytochrome bo3 ubiquinol oxidase activity"/>
    <property type="evidence" value="ECO:0007669"/>
    <property type="project" value="InterPro"/>
</dbReference>
<dbReference type="PANTHER" id="PTHR36835:SF1">
    <property type="entry name" value="CYTOCHROME BO(3) UBIQUINOL OXIDASE SUBUNIT 4"/>
    <property type="match status" value="1"/>
</dbReference>
<feature type="transmembrane region" description="Helical" evidence="17">
    <location>
        <begin position="26"/>
        <end position="44"/>
    </location>
</feature>
<dbReference type="NCBIfam" id="TIGR02847">
    <property type="entry name" value="CyoD"/>
    <property type="match status" value="1"/>
</dbReference>
<name>A0A158HHP7_9BURK</name>
<evidence type="ECO:0000256" key="3">
    <source>
        <dbReference type="ARBA" id="ARBA00011700"/>
    </source>
</evidence>
<proteinExistence type="inferred from homology"/>
<evidence type="ECO:0000256" key="7">
    <source>
        <dbReference type="ARBA" id="ARBA00022692"/>
    </source>
</evidence>
<evidence type="ECO:0000313" key="18">
    <source>
        <dbReference type="EMBL" id="SAL43160.1"/>
    </source>
</evidence>
<evidence type="ECO:0000256" key="4">
    <source>
        <dbReference type="ARBA" id="ARBA00014689"/>
    </source>
</evidence>
<evidence type="ECO:0000256" key="14">
    <source>
        <dbReference type="ARBA" id="ARBA00030211"/>
    </source>
</evidence>
<dbReference type="GO" id="GO:0015078">
    <property type="term" value="F:proton transmembrane transporter activity"/>
    <property type="evidence" value="ECO:0007669"/>
    <property type="project" value="TreeGrafter"/>
</dbReference>
<protein>
    <recommendedName>
        <fullName evidence="4">Cytochrome bo(3) ubiquinol oxidase subunit 4</fullName>
    </recommendedName>
    <alternativeName>
        <fullName evidence="16">Cytochrome o ubiquinol oxidase subunit 4</fullName>
    </alternativeName>
    <alternativeName>
        <fullName evidence="13">Oxidase bo(3) subunit 4</fullName>
    </alternativeName>
    <alternativeName>
        <fullName evidence="14">Ubiquinol oxidase polypeptide IV</fullName>
    </alternativeName>
    <alternativeName>
        <fullName evidence="15">Ubiquinol oxidase subunit 4</fullName>
    </alternativeName>
</protein>
<dbReference type="InterPro" id="IPR014210">
    <property type="entry name" value="Cyt_o_ubiqinol_oxidase_su4"/>
</dbReference>
<evidence type="ECO:0000256" key="8">
    <source>
        <dbReference type="ARBA" id="ARBA00022982"/>
    </source>
</evidence>
<reference evidence="18" key="1">
    <citation type="submission" date="2016-01" db="EMBL/GenBank/DDBJ databases">
        <authorList>
            <person name="Peeters C."/>
        </authorList>
    </citation>
    <scope>NUCLEOTIDE SEQUENCE [LARGE SCALE GENOMIC DNA]</scope>
    <source>
        <strain evidence="18">LMG 22937</strain>
    </source>
</reference>
<evidence type="ECO:0000256" key="10">
    <source>
        <dbReference type="ARBA" id="ARBA00023002"/>
    </source>
</evidence>